<reference evidence="3" key="1">
    <citation type="journal article" date="2015" name="Genome Announc.">
        <title>Genome sequence of the AIDS-associated pathogen Penicillium marneffei (ATCC18224) and its near taxonomic relative Talaromyces stipitatus (ATCC10500).</title>
        <authorList>
            <person name="Nierman W.C."/>
            <person name="Fedorova-Abrams N.D."/>
            <person name="Andrianopoulos A."/>
        </authorList>
    </citation>
    <scope>NUCLEOTIDE SEQUENCE [LARGE SCALE GENOMIC DNA]</scope>
    <source>
        <strain evidence="3">ATCC 10500 / CBS 375.48 / QM 6759 / NRRL 1006</strain>
    </source>
</reference>
<protein>
    <submittedName>
        <fullName evidence="2">Uncharacterized protein</fullName>
    </submittedName>
</protein>
<feature type="region of interest" description="Disordered" evidence="1">
    <location>
        <begin position="214"/>
        <end position="257"/>
    </location>
</feature>
<proteinExistence type="predicted"/>
<feature type="compositionally biased region" description="Polar residues" evidence="1">
    <location>
        <begin position="214"/>
        <end position="226"/>
    </location>
</feature>
<sequence>MGRQPPRHLSSKRKREQVLSPSSPPASKKTRYTMPSRSYSDEPIPSIETKRDSQQGITLKEDEPGCELPSSPVFIDEGVLVGFWYADASGNGRRRVYCLVKEDFEFAYQEGKEFILIRDIDFDPLPKFGDWRGDDTEDENAMSPKRIKEWAQKMWKLRNKAENQRMTLTDLIHRELRHCHSNKYFQRQPNPWGSPLPGYSTHGPSITVITADNGSTSGAGMSTRGTDSFGRCAANGRQNGVRVSRRATGRAARRSIT</sequence>
<dbReference type="GeneID" id="8105614"/>
<feature type="compositionally biased region" description="Basic residues" evidence="1">
    <location>
        <begin position="243"/>
        <end position="257"/>
    </location>
</feature>
<dbReference type="Proteomes" id="UP000001745">
    <property type="component" value="Unassembled WGS sequence"/>
</dbReference>
<dbReference type="RefSeq" id="XP_002340102.1">
    <property type="nucleotide sequence ID" value="XM_002340061.1"/>
</dbReference>
<dbReference type="AlphaFoldDB" id="B8LX65"/>
<name>B8LX65_TALSN</name>
<dbReference type="VEuPathDB" id="FungiDB:TSTA_062030"/>
<dbReference type="InParanoid" id="B8LX65"/>
<evidence type="ECO:0000313" key="2">
    <source>
        <dbReference type="EMBL" id="EED22715.1"/>
    </source>
</evidence>
<feature type="compositionally biased region" description="Basic residues" evidence="1">
    <location>
        <begin position="1"/>
        <end position="15"/>
    </location>
</feature>
<keyword evidence="3" id="KW-1185">Reference proteome</keyword>
<evidence type="ECO:0000313" key="3">
    <source>
        <dbReference type="Proteomes" id="UP000001745"/>
    </source>
</evidence>
<dbReference type="HOGENOM" id="CLU_1082495_0_0_1"/>
<accession>B8LX65</accession>
<gene>
    <name evidence="2" type="ORF">TSTA_062030</name>
</gene>
<dbReference type="EMBL" id="EQ962652">
    <property type="protein sequence ID" value="EED22715.1"/>
    <property type="molecule type" value="Genomic_DNA"/>
</dbReference>
<feature type="region of interest" description="Disordered" evidence="1">
    <location>
        <begin position="1"/>
        <end position="56"/>
    </location>
</feature>
<dbReference type="PhylomeDB" id="B8LX65"/>
<dbReference type="OrthoDB" id="4220501at2759"/>
<organism evidence="2 3">
    <name type="scientific">Talaromyces stipitatus (strain ATCC 10500 / CBS 375.48 / QM 6759 / NRRL 1006)</name>
    <name type="common">Penicillium stipitatum</name>
    <dbReference type="NCBI Taxonomy" id="441959"/>
    <lineage>
        <taxon>Eukaryota</taxon>
        <taxon>Fungi</taxon>
        <taxon>Dikarya</taxon>
        <taxon>Ascomycota</taxon>
        <taxon>Pezizomycotina</taxon>
        <taxon>Eurotiomycetes</taxon>
        <taxon>Eurotiomycetidae</taxon>
        <taxon>Eurotiales</taxon>
        <taxon>Trichocomaceae</taxon>
        <taxon>Talaromyces</taxon>
        <taxon>Talaromyces sect. Talaromyces</taxon>
    </lineage>
</organism>
<evidence type="ECO:0000256" key="1">
    <source>
        <dbReference type="SAM" id="MobiDB-lite"/>
    </source>
</evidence>